<comment type="caution">
    <text evidence="1">The sequence shown here is derived from an EMBL/GenBank/DDBJ whole genome shotgun (WGS) entry which is preliminary data.</text>
</comment>
<dbReference type="EMBL" id="JAVDTF010000001">
    <property type="protein sequence ID" value="MDR6782515.1"/>
    <property type="molecule type" value="Genomic_DNA"/>
</dbReference>
<accession>A0ACC6KT46</accession>
<dbReference type="Proteomes" id="UP001246858">
    <property type="component" value="Unassembled WGS sequence"/>
</dbReference>
<organism evidence="1 2">
    <name type="scientific">Pedobacter africanus</name>
    <dbReference type="NCBI Taxonomy" id="151894"/>
    <lineage>
        <taxon>Bacteria</taxon>
        <taxon>Pseudomonadati</taxon>
        <taxon>Bacteroidota</taxon>
        <taxon>Sphingobacteriia</taxon>
        <taxon>Sphingobacteriales</taxon>
        <taxon>Sphingobacteriaceae</taxon>
        <taxon>Pedobacter</taxon>
    </lineage>
</organism>
<sequence length="368" mass="39543">MKAKHYLVLSILFALVLTLFAACKKDKETSEAPVVQLTVEGTVLNIKVNEMIAFSALNVNGKAYEQEWKLDGEIQGNGSDYVFSPIQSGIYTIDYRARNSGGEFVWSYTVNVGLPNIPVTPGSSAYVKKVFDYLPGPGQFVNRTSGTLTAAKSLEGKSGLVSLGAWGGYIVLGFDHTVINESSKDDLIVFGNPLADFAEPGIVWVMKDANGNGLPDDTWYEIKGSEYNQPGYVRDYEVTYTKPAAGGGPVAWRDNKGNSGTVNMGTKVQGYPSWITGNEYTLRGSLLPSTNIKAGNRITSMPFAFGYADNLPDGDKIDIANAVDANGKPVALAGIDFIKIQTGVQANMGILGEFSTELLGVLDLGMIK</sequence>
<keyword evidence="2" id="KW-1185">Reference proteome</keyword>
<gene>
    <name evidence="1" type="ORF">J2X78_001067</name>
</gene>
<protein>
    <submittedName>
        <fullName evidence="1">Uncharacterized protein</fullName>
    </submittedName>
</protein>
<reference evidence="1" key="1">
    <citation type="submission" date="2023-07" db="EMBL/GenBank/DDBJ databases">
        <title>Sorghum-associated microbial communities from plants grown in Nebraska, USA.</title>
        <authorList>
            <person name="Schachtman D."/>
        </authorList>
    </citation>
    <scope>NUCLEOTIDE SEQUENCE</scope>
    <source>
        <strain evidence="1">2697</strain>
    </source>
</reference>
<name>A0ACC6KT46_9SPHI</name>
<evidence type="ECO:0000313" key="2">
    <source>
        <dbReference type="Proteomes" id="UP001246858"/>
    </source>
</evidence>
<evidence type="ECO:0000313" key="1">
    <source>
        <dbReference type="EMBL" id="MDR6782515.1"/>
    </source>
</evidence>
<proteinExistence type="predicted"/>